<keyword evidence="5 11" id="KW-1133">Transmembrane helix</keyword>
<keyword evidence="7 9" id="KW-0807">Transducer</keyword>
<dbReference type="EMBL" id="FOWX01000007">
    <property type="protein sequence ID" value="SFP23287.1"/>
    <property type="molecule type" value="Genomic_DNA"/>
</dbReference>
<proteinExistence type="inferred from homology"/>
<dbReference type="SUPFAM" id="SSF58104">
    <property type="entry name" value="Methyl-accepting chemotaxis protein (MCP) signaling domain"/>
    <property type="match status" value="1"/>
</dbReference>
<evidence type="ECO:0000256" key="7">
    <source>
        <dbReference type="ARBA" id="ARBA00023224"/>
    </source>
</evidence>
<protein>
    <submittedName>
        <fullName evidence="14">Methyl-accepting chemotaxis protein</fullName>
    </submittedName>
</protein>
<dbReference type="STRING" id="289003.SAMN05216190_1075"/>
<dbReference type="CDD" id="cd11386">
    <property type="entry name" value="MCP_signal"/>
    <property type="match status" value="1"/>
</dbReference>
<dbReference type="Pfam" id="PF00672">
    <property type="entry name" value="HAMP"/>
    <property type="match status" value="1"/>
</dbReference>
<dbReference type="InterPro" id="IPR003660">
    <property type="entry name" value="HAMP_dom"/>
</dbReference>
<evidence type="ECO:0000256" key="8">
    <source>
        <dbReference type="ARBA" id="ARBA00029447"/>
    </source>
</evidence>
<gene>
    <name evidence="14" type="ORF">SAMN05216190_1075</name>
</gene>
<feature type="transmembrane region" description="Helical" evidence="11">
    <location>
        <begin position="328"/>
        <end position="346"/>
    </location>
</feature>
<dbReference type="GO" id="GO:0007165">
    <property type="term" value="P:signal transduction"/>
    <property type="evidence" value="ECO:0007669"/>
    <property type="project" value="UniProtKB-KW"/>
</dbReference>
<dbReference type="Gene3D" id="1.10.287.950">
    <property type="entry name" value="Methyl-accepting chemotaxis protein"/>
    <property type="match status" value="1"/>
</dbReference>
<organism evidence="14 15">
    <name type="scientific">Pseudomonas borbori</name>
    <dbReference type="NCBI Taxonomy" id="289003"/>
    <lineage>
        <taxon>Bacteria</taxon>
        <taxon>Pseudomonadati</taxon>
        <taxon>Pseudomonadota</taxon>
        <taxon>Gammaproteobacteria</taxon>
        <taxon>Pseudomonadales</taxon>
        <taxon>Pseudomonadaceae</taxon>
        <taxon>Pseudomonas</taxon>
    </lineage>
</organism>
<evidence type="ECO:0000259" key="12">
    <source>
        <dbReference type="PROSITE" id="PS50111"/>
    </source>
</evidence>
<dbReference type="Pfam" id="PF00015">
    <property type="entry name" value="MCPsignal"/>
    <property type="match status" value="1"/>
</dbReference>
<evidence type="ECO:0000256" key="9">
    <source>
        <dbReference type="PROSITE-ProRule" id="PRU00284"/>
    </source>
</evidence>
<evidence type="ECO:0000256" key="3">
    <source>
        <dbReference type="ARBA" id="ARBA00022481"/>
    </source>
</evidence>
<evidence type="ECO:0000256" key="5">
    <source>
        <dbReference type="ARBA" id="ARBA00022989"/>
    </source>
</evidence>
<evidence type="ECO:0000256" key="11">
    <source>
        <dbReference type="SAM" id="Phobius"/>
    </source>
</evidence>
<evidence type="ECO:0000256" key="10">
    <source>
        <dbReference type="SAM" id="Coils"/>
    </source>
</evidence>
<evidence type="ECO:0000256" key="1">
    <source>
        <dbReference type="ARBA" id="ARBA00004651"/>
    </source>
</evidence>
<dbReference type="SMART" id="SM00304">
    <property type="entry name" value="HAMP"/>
    <property type="match status" value="1"/>
</dbReference>
<dbReference type="SMART" id="SM00283">
    <property type="entry name" value="MA"/>
    <property type="match status" value="1"/>
</dbReference>
<dbReference type="CDD" id="cd06225">
    <property type="entry name" value="HAMP"/>
    <property type="match status" value="1"/>
</dbReference>
<keyword evidence="4 11" id="KW-0812">Transmembrane</keyword>
<evidence type="ECO:0000313" key="14">
    <source>
        <dbReference type="EMBL" id="SFP23287.1"/>
    </source>
</evidence>
<evidence type="ECO:0000256" key="4">
    <source>
        <dbReference type="ARBA" id="ARBA00022692"/>
    </source>
</evidence>
<dbReference type="FunFam" id="1.10.287.950:FF:000001">
    <property type="entry name" value="Methyl-accepting chemotaxis sensory transducer"/>
    <property type="match status" value="1"/>
</dbReference>
<dbReference type="PROSITE" id="PS50111">
    <property type="entry name" value="CHEMOTAXIS_TRANSDUC_2"/>
    <property type="match status" value="1"/>
</dbReference>
<dbReference type="Proteomes" id="UP000198784">
    <property type="component" value="Unassembled WGS sequence"/>
</dbReference>
<dbReference type="PROSITE" id="PS50885">
    <property type="entry name" value="HAMP"/>
    <property type="match status" value="1"/>
</dbReference>
<dbReference type="PANTHER" id="PTHR32089">
    <property type="entry name" value="METHYL-ACCEPTING CHEMOTAXIS PROTEIN MCPB"/>
    <property type="match status" value="1"/>
</dbReference>
<keyword evidence="3" id="KW-0488">Methylation</keyword>
<evidence type="ECO:0000256" key="6">
    <source>
        <dbReference type="ARBA" id="ARBA00023136"/>
    </source>
</evidence>
<feature type="domain" description="HAMP" evidence="13">
    <location>
        <begin position="348"/>
        <end position="400"/>
    </location>
</feature>
<dbReference type="OrthoDB" id="5693655at2"/>
<feature type="domain" description="Methyl-accepting transducer" evidence="12">
    <location>
        <begin position="405"/>
        <end position="641"/>
    </location>
</feature>
<keyword evidence="2" id="KW-1003">Cell membrane</keyword>
<dbReference type="PANTHER" id="PTHR32089:SF70">
    <property type="entry name" value="ENERGY TAXIS MODULATING METHYL ACCEPTING SENSORY TRANSDUCER"/>
    <property type="match status" value="1"/>
</dbReference>
<comment type="similarity">
    <text evidence="8">Belongs to the methyl-accepting chemotaxis (MCP) protein family.</text>
</comment>
<keyword evidence="6 11" id="KW-0472">Membrane</keyword>
<dbReference type="GO" id="GO:0006935">
    <property type="term" value="P:chemotaxis"/>
    <property type="evidence" value="ECO:0007669"/>
    <property type="project" value="UniProtKB-ARBA"/>
</dbReference>
<evidence type="ECO:0000313" key="15">
    <source>
        <dbReference type="Proteomes" id="UP000198784"/>
    </source>
</evidence>
<sequence>MPFSTRLATLRCGFLPRLYLLIAALTLLLVLLGGSSLGAIADLRDNTERLAQTTTRLQASQNFYSVLQGLTQNLADALAADQAASLDKFGAEHGRRATQAAGLLADLRGSGPVADAPALAALEQLLGQLDDQARGLLRAQRALLERVDTTAVALRDLQLQLSRFKQDLLRVQFTSKDDYVAYSVKQFIIPLEQVEALIFDALGTASPQRLQEAEAKVRERLPALRKKLGNVLDDLKPHQDSRTDYAHTYLGEFAEIEANILLDGQGTLARYAGWLADKQRNRQRKRQLQELQEQLRGQVGQLIQAAERDAQQQLAQARATYQDGFERLLLIVALSLGIALSMGIWLSRTMRQALRAVSGALNRLAEGDLRGHCEYRHNDEFGRVAADLNRVAGNLRDALAQLGRAADQQDAIARGNAASCADARQGLEQQRASTATLAASLTELESSFAEVARHAGDSAERVAAVEDSVNGGSRIMTAAIDSTQELAEQLQGSVREIAQVEAFGEQIGQILAVIRSIAEQTNLLALNAAIEAARAGEQGRGFAVVADEVRHLALRTASSTGEIQLRIERLAQGIQAAVQSVELSRQRMQANLAQVSQADGVMQRIREQVGAIAGMARQISQATAQQQLATEEVARSMHDIHGVAEGNMQRIVGISETSVRQAEMVGEQQALCGRYLT</sequence>
<keyword evidence="10" id="KW-0175">Coiled coil</keyword>
<comment type="subcellular location">
    <subcellularLocation>
        <location evidence="1">Cell membrane</location>
        <topology evidence="1">Multi-pass membrane protein</topology>
    </subcellularLocation>
</comment>
<keyword evidence="15" id="KW-1185">Reference proteome</keyword>
<evidence type="ECO:0000259" key="13">
    <source>
        <dbReference type="PROSITE" id="PS50885"/>
    </source>
</evidence>
<reference evidence="15" key="1">
    <citation type="submission" date="2016-10" db="EMBL/GenBank/DDBJ databases">
        <authorList>
            <person name="Varghese N."/>
            <person name="Submissions S."/>
        </authorList>
    </citation>
    <scope>NUCLEOTIDE SEQUENCE [LARGE SCALE GENOMIC DNA]</scope>
    <source>
        <strain evidence="15">DSM 17834</strain>
    </source>
</reference>
<dbReference type="AlphaFoldDB" id="A0A1I5NNN2"/>
<dbReference type="InterPro" id="IPR004089">
    <property type="entry name" value="MCPsignal_dom"/>
</dbReference>
<dbReference type="GO" id="GO:0005886">
    <property type="term" value="C:plasma membrane"/>
    <property type="evidence" value="ECO:0007669"/>
    <property type="project" value="UniProtKB-SubCell"/>
</dbReference>
<feature type="coiled-coil region" evidence="10">
    <location>
        <begin position="278"/>
        <end position="308"/>
    </location>
</feature>
<name>A0A1I5NNN2_9PSED</name>
<accession>A0A1I5NNN2</accession>
<evidence type="ECO:0000256" key="2">
    <source>
        <dbReference type="ARBA" id="ARBA00022475"/>
    </source>
</evidence>